<evidence type="ECO:0000313" key="4">
    <source>
        <dbReference type="Proteomes" id="UP000636800"/>
    </source>
</evidence>
<gene>
    <name evidence="3" type="ORF">HPP92_016430</name>
</gene>
<proteinExistence type="predicted"/>
<evidence type="ECO:0000256" key="2">
    <source>
        <dbReference type="SAM" id="Phobius"/>
    </source>
</evidence>
<sequence>MPDRSKPRKSKYSSSTSPLESQPRTLIVSIFRMARRPFIRPGVAASLSLLLLFIFYHSFLYPSSSPSFSFSSNSSSPSGARRPKIYLYDLPRRFTYGVIESYLHA</sequence>
<feature type="transmembrane region" description="Helical" evidence="2">
    <location>
        <begin position="38"/>
        <end position="59"/>
    </location>
</feature>
<feature type="compositionally biased region" description="Basic residues" evidence="1">
    <location>
        <begin position="1"/>
        <end position="11"/>
    </location>
</feature>
<feature type="region of interest" description="Disordered" evidence="1">
    <location>
        <begin position="1"/>
        <end position="21"/>
    </location>
</feature>
<name>A0A835QAW3_VANPL</name>
<reference evidence="3 4" key="1">
    <citation type="journal article" date="2020" name="Nat. Food">
        <title>A phased Vanilla planifolia genome enables genetic improvement of flavour and production.</title>
        <authorList>
            <person name="Hasing T."/>
            <person name="Tang H."/>
            <person name="Brym M."/>
            <person name="Khazi F."/>
            <person name="Huang T."/>
            <person name="Chambers A.H."/>
        </authorList>
    </citation>
    <scope>NUCLEOTIDE SEQUENCE [LARGE SCALE GENOMIC DNA]</scope>
    <source>
        <tissue evidence="3">Leaf</tissue>
    </source>
</reference>
<keyword evidence="4" id="KW-1185">Reference proteome</keyword>
<accession>A0A835QAW3</accession>
<protein>
    <submittedName>
        <fullName evidence="3">Uncharacterized protein</fullName>
    </submittedName>
</protein>
<dbReference type="AlphaFoldDB" id="A0A835QAW3"/>
<keyword evidence="2" id="KW-1133">Transmembrane helix</keyword>
<evidence type="ECO:0000256" key="1">
    <source>
        <dbReference type="SAM" id="MobiDB-lite"/>
    </source>
</evidence>
<dbReference type="OrthoDB" id="364892at2759"/>
<dbReference type="EMBL" id="JADCNL010000008">
    <property type="protein sequence ID" value="KAG0469730.1"/>
    <property type="molecule type" value="Genomic_DNA"/>
</dbReference>
<organism evidence="3 4">
    <name type="scientific">Vanilla planifolia</name>
    <name type="common">Vanilla</name>
    <dbReference type="NCBI Taxonomy" id="51239"/>
    <lineage>
        <taxon>Eukaryota</taxon>
        <taxon>Viridiplantae</taxon>
        <taxon>Streptophyta</taxon>
        <taxon>Embryophyta</taxon>
        <taxon>Tracheophyta</taxon>
        <taxon>Spermatophyta</taxon>
        <taxon>Magnoliopsida</taxon>
        <taxon>Liliopsida</taxon>
        <taxon>Asparagales</taxon>
        <taxon>Orchidaceae</taxon>
        <taxon>Vanilloideae</taxon>
        <taxon>Vanilleae</taxon>
        <taxon>Vanilla</taxon>
    </lineage>
</organism>
<comment type="caution">
    <text evidence="3">The sequence shown here is derived from an EMBL/GenBank/DDBJ whole genome shotgun (WGS) entry which is preliminary data.</text>
</comment>
<keyword evidence="2" id="KW-0812">Transmembrane</keyword>
<keyword evidence="2" id="KW-0472">Membrane</keyword>
<evidence type="ECO:0000313" key="3">
    <source>
        <dbReference type="EMBL" id="KAG0469730.1"/>
    </source>
</evidence>
<dbReference type="Proteomes" id="UP000636800">
    <property type="component" value="Unassembled WGS sequence"/>
</dbReference>